<dbReference type="OrthoDB" id="9940793at2"/>
<protein>
    <submittedName>
        <fullName evidence="1">Uncharacterized protein</fullName>
    </submittedName>
</protein>
<dbReference type="PATRIC" id="fig|1288298.3.peg.1105"/>
<comment type="caution">
    <text evidence="1">The sequence shown here is derived from an EMBL/GenBank/DDBJ whole genome shotgun (WGS) entry which is preliminary data.</text>
</comment>
<evidence type="ECO:0000313" key="1">
    <source>
        <dbReference type="EMBL" id="KGM88872.1"/>
    </source>
</evidence>
<organism evidence="1 2">
    <name type="scientific">Roseovarius mucosus DSM 17069</name>
    <dbReference type="NCBI Taxonomy" id="1288298"/>
    <lineage>
        <taxon>Bacteria</taxon>
        <taxon>Pseudomonadati</taxon>
        <taxon>Pseudomonadota</taxon>
        <taxon>Alphaproteobacteria</taxon>
        <taxon>Rhodobacterales</taxon>
        <taxon>Roseobacteraceae</taxon>
        <taxon>Roseovarius</taxon>
    </lineage>
</organism>
<name>A0A0A0HM68_9RHOB</name>
<proteinExistence type="predicted"/>
<accession>A0A0A0HM68</accession>
<dbReference type="AlphaFoldDB" id="A0A0A0HM68"/>
<gene>
    <name evidence="1" type="ORF">rosmuc_01094</name>
</gene>
<sequence>MKDRNSLLISALAMAITVGNVAIPSVMAEPDQARMAVADKAAPDHHAPMKTAACALALTEMPAD</sequence>
<reference evidence="1 2" key="1">
    <citation type="submission" date="2013-01" db="EMBL/GenBank/DDBJ databases">
        <authorList>
            <person name="Fiebig A."/>
            <person name="Goeker M."/>
            <person name="Klenk H.-P.P."/>
        </authorList>
    </citation>
    <scope>NUCLEOTIDE SEQUENCE [LARGE SCALE GENOMIC DNA]</scope>
    <source>
        <strain evidence="1 2">DSM 17069</strain>
    </source>
</reference>
<dbReference type="Proteomes" id="UP000030021">
    <property type="component" value="Unassembled WGS sequence"/>
</dbReference>
<dbReference type="HOGENOM" id="CLU_2865050_0_0_5"/>
<evidence type="ECO:0000313" key="2">
    <source>
        <dbReference type="Proteomes" id="UP000030021"/>
    </source>
</evidence>
<dbReference type="EMBL" id="AONH01000005">
    <property type="protein sequence ID" value="KGM88872.1"/>
    <property type="molecule type" value="Genomic_DNA"/>
</dbReference>